<evidence type="ECO:0000259" key="11">
    <source>
        <dbReference type="Pfam" id="PF02878"/>
    </source>
</evidence>
<dbReference type="Gene3D" id="3.40.120.10">
    <property type="entry name" value="Alpha-D-Glucose-1,6-Bisphosphate, subunit A, domain 3"/>
    <property type="match status" value="3"/>
</dbReference>
<comment type="PTM">
    <text evidence="6">Activated by phosphorylation.</text>
</comment>
<dbReference type="Gene3D" id="3.30.310.50">
    <property type="entry name" value="Alpha-D-phosphohexomutase, C-terminal domain"/>
    <property type="match status" value="1"/>
</dbReference>
<dbReference type="HAMAP" id="MF_01554_B">
    <property type="entry name" value="GlmM_B"/>
    <property type="match status" value="1"/>
</dbReference>
<dbReference type="Proteomes" id="UP000807371">
    <property type="component" value="Unassembled WGS sequence"/>
</dbReference>
<comment type="caution">
    <text evidence="14">The sequence shown here is derived from an EMBL/GenBank/DDBJ whole genome shotgun (WGS) entry which is preliminary data.</text>
</comment>
<dbReference type="Pfam" id="PF00408">
    <property type="entry name" value="PGM_PMM_IV"/>
    <property type="match status" value="1"/>
</dbReference>
<proteinExistence type="inferred from homology"/>
<feature type="domain" description="Alpha-D-phosphohexomutase alpha/beta/alpha" evidence="13">
    <location>
        <begin position="280"/>
        <end position="391"/>
    </location>
</feature>
<keyword evidence="2 6" id="KW-0597">Phosphoprotein</keyword>
<evidence type="ECO:0000256" key="7">
    <source>
        <dbReference type="RuleBase" id="RU004326"/>
    </source>
</evidence>
<dbReference type="Pfam" id="PF02878">
    <property type="entry name" value="PGM_PMM_I"/>
    <property type="match status" value="1"/>
</dbReference>
<evidence type="ECO:0000256" key="1">
    <source>
        <dbReference type="ARBA" id="ARBA00010231"/>
    </source>
</evidence>
<dbReference type="CDD" id="cd05802">
    <property type="entry name" value="GlmM"/>
    <property type="match status" value="1"/>
</dbReference>
<dbReference type="RefSeq" id="WP_197988931.1">
    <property type="nucleotide sequence ID" value="NZ_JACYXC010000001.1"/>
</dbReference>
<feature type="region of interest" description="Disordered" evidence="9">
    <location>
        <begin position="39"/>
        <end position="63"/>
    </location>
</feature>
<dbReference type="InterPro" id="IPR016055">
    <property type="entry name" value="A-D-PHexomutase_a/b/a-I/II/III"/>
</dbReference>
<comment type="catalytic activity">
    <reaction evidence="6 8">
        <text>alpha-D-glucosamine 1-phosphate = D-glucosamine 6-phosphate</text>
        <dbReference type="Rhea" id="RHEA:23424"/>
        <dbReference type="ChEBI" id="CHEBI:58516"/>
        <dbReference type="ChEBI" id="CHEBI:58725"/>
        <dbReference type="EC" id="5.4.2.10"/>
    </reaction>
</comment>
<evidence type="ECO:0000256" key="6">
    <source>
        <dbReference type="HAMAP-Rule" id="MF_01554"/>
    </source>
</evidence>
<accession>A0ABS0NJI6</accession>
<organism evidence="14 15">
    <name type="scientific">Streptomyces pactum</name>
    <dbReference type="NCBI Taxonomy" id="68249"/>
    <lineage>
        <taxon>Bacteria</taxon>
        <taxon>Bacillati</taxon>
        <taxon>Actinomycetota</taxon>
        <taxon>Actinomycetes</taxon>
        <taxon>Kitasatosporales</taxon>
        <taxon>Streptomycetaceae</taxon>
        <taxon>Streptomyces</taxon>
    </lineage>
</organism>
<dbReference type="SUPFAM" id="SSF55957">
    <property type="entry name" value="Phosphoglucomutase, C-terminal domain"/>
    <property type="match status" value="1"/>
</dbReference>
<name>A0ABS0NJI6_9ACTN</name>
<dbReference type="Pfam" id="PF02879">
    <property type="entry name" value="PGM_PMM_II"/>
    <property type="match status" value="1"/>
</dbReference>
<feature type="domain" description="Alpha-D-phosphohexomutase C-terminal" evidence="10">
    <location>
        <begin position="396"/>
        <end position="462"/>
    </location>
</feature>
<dbReference type="EC" id="5.4.2.10" evidence="6 8"/>
<evidence type="ECO:0000259" key="12">
    <source>
        <dbReference type="Pfam" id="PF02879"/>
    </source>
</evidence>
<evidence type="ECO:0000259" key="10">
    <source>
        <dbReference type="Pfam" id="PF00408"/>
    </source>
</evidence>
<evidence type="ECO:0000256" key="5">
    <source>
        <dbReference type="ARBA" id="ARBA00023235"/>
    </source>
</evidence>
<evidence type="ECO:0000256" key="9">
    <source>
        <dbReference type="SAM" id="MobiDB-lite"/>
    </source>
</evidence>
<feature type="modified residue" description="Phosphoserine" evidence="6">
    <location>
        <position position="121"/>
    </location>
</feature>
<comment type="similarity">
    <text evidence="1 6 7">Belongs to the phosphohexose mutase family.</text>
</comment>
<feature type="binding site" evidence="6">
    <location>
        <position position="263"/>
    </location>
    <ligand>
        <name>Mg(2+)</name>
        <dbReference type="ChEBI" id="CHEBI:18420"/>
    </ligand>
</feature>
<dbReference type="InterPro" id="IPR005845">
    <property type="entry name" value="A-D-PHexomutase_a/b/a-II"/>
</dbReference>
<evidence type="ECO:0000256" key="3">
    <source>
        <dbReference type="ARBA" id="ARBA00022723"/>
    </source>
</evidence>
<keyword evidence="3 6" id="KW-0479">Metal-binding</keyword>
<feature type="binding site" description="via phosphate group" evidence="6">
    <location>
        <position position="121"/>
    </location>
    <ligand>
        <name>Mg(2+)</name>
        <dbReference type="ChEBI" id="CHEBI:18420"/>
    </ligand>
</feature>
<evidence type="ECO:0000259" key="13">
    <source>
        <dbReference type="Pfam" id="PF02880"/>
    </source>
</evidence>
<dbReference type="SUPFAM" id="SSF53738">
    <property type="entry name" value="Phosphoglucomutase, first 3 domains"/>
    <property type="match status" value="3"/>
</dbReference>
<dbReference type="NCBIfam" id="TIGR01455">
    <property type="entry name" value="glmM"/>
    <property type="match status" value="1"/>
</dbReference>
<dbReference type="EMBL" id="JACYXC010000001">
    <property type="protein sequence ID" value="MBH5335363.1"/>
    <property type="molecule type" value="Genomic_DNA"/>
</dbReference>
<evidence type="ECO:0000313" key="14">
    <source>
        <dbReference type="EMBL" id="MBH5335363.1"/>
    </source>
</evidence>
<keyword evidence="4 6" id="KW-0460">Magnesium</keyword>
<dbReference type="InterPro" id="IPR050060">
    <property type="entry name" value="Phosphoglucosamine_mutase"/>
</dbReference>
<sequence length="469" mass="48366">MGRLFGTDGVRGVANADLTAELALGLSVAAAHVLMEGPGRSPAVPEGRSADARAGAPEGHRPVAVVGRDPRASGEFLESAVVAGLASAGVDVLRVGVLPTPAVAYLTGALGADLGVMLSASHNPMPDNGIKFFARGGHKLPDELEDRIEETYRAHASGEPWDRPTGAGVGRVRTYDEGFDNYIAHLIGVLPNRLDGLKVVIDGAHGAAARVSPEAFARAGAEVVTIGTDPDGLNINDGYGSTHLDRLRAAVVEHGADLGVAHDGDADRCLAVDAAGQDVDGDQILAVLALALREAGRLRGDTVVGTVMSNLGFKLAMEREGVQLVQTAVGDRYVLEEMKSHGYALGGEQSGHVIVLDHATTGDGTLTGLLLAARVAATGRSLAELAAVMERLPQVLINVPDVDKSRVATSTELGAAVIEAERELGTTGRVLLRPSGTEPLVRVMVEAADIEQARSVAGRLADAVKSALG</sequence>
<dbReference type="PANTHER" id="PTHR42946">
    <property type="entry name" value="PHOSPHOHEXOSE MUTASE"/>
    <property type="match status" value="1"/>
</dbReference>
<dbReference type="InterPro" id="IPR005843">
    <property type="entry name" value="A-D-PHexomutase_C"/>
</dbReference>
<dbReference type="InterPro" id="IPR006352">
    <property type="entry name" value="GlmM_bact"/>
</dbReference>
<feature type="binding site" evidence="6">
    <location>
        <position position="267"/>
    </location>
    <ligand>
        <name>Mg(2+)</name>
        <dbReference type="ChEBI" id="CHEBI:18420"/>
    </ligand>
</feature>
<reference evidence="14 15" key="1">
    <citation type="submission" date="2020-09" db="EMBL/GenBank/DDBJ databases">
        <title>Biosynthesis of the nuclear factor of activated T cells inhibitor NFAT-133 and its congeners in Streptomyces pactum.</title>
        <authorList>
            <person name="Zhou W."/>
            <person name="Posri P."/>
            <person name="Abugrain M.E."/>
            <person name="Weisberg A.J."/>
            <person name="Chang J.H."/>
            <person name="Mahmud T."/>
        </authorList>
    </citation>
    <scope>NUCLEOTIDE SEQUENCE [LARGE SCALE GENOMIC DNA]</scope>
    <source>
        <strain evidence="14 15">ATCC 27456</strain>
    </source>
</reference>
<keyword evidence="15" id="KW-1185">Reference proteome</keyword>
<feature type="domain" description="Alpha-D-phosphohexomutase alpha/beta/alpha" evidence="11">
    <location>
        <begin position="60"/>
        <end position="155"/>
    </location>
</feature>
<evidence type="ECO:0000256" key="2">
    <source>
        <dbReference type="ARBA" id="ARBA00022553"/>
    </source>
</evidence>
<dbReference type="InterPro" id="IPR005841">
    <property type="entry name" value="Alpha-D-phosphohexomutase_SF"/>
</dbReference>
<comment type="function">
    <text evidence="6 8">Catalyzes the conversion of glucosamine-6-phosphate to glucosamine-1-phosphate.</text>
</comment>
<feature type="active site" description="Phosphoserine intermediate" evidence="6">
    <location>
        <position position="121"/>
    </location>
</feature>
<keyword evidence="5 6" id="KW-0413">Isomerase</keyword>
<dbReference type="InterPro" id="IPR005846">
    <property type="entry name" value="A-D-PHexomutase_a/b/a-III"/>
</dbReference>
<dbReference type="InterPro" id="IPR036900">
    <property type="entry name" value="A-D-PHexomutase_C_sf"/>
</dbReference>
<feature type="binding site" evidence="6">
    <location>
        <position position="265"/>
    </location>
    <ligand>
        <name>Mg(2+)</name>
        <dbReference type="ChEBI" id="CHEBI:18420"/>
    </ligand>
</feature>
<evidence type="ECO:0000313" key="15">
    <source>
        <dbReference type="Proteomes" id="UP000807371"/>
    </source>
</evidence>
<feature type="domain" description="Alpha-D-phosphohexomutase alpha/beta/alpha" evidence="12">
    <location>
        <begin position="181"/>
        <end position="276"/>
    </location>
</feature>
<evidence type="ECO:0000256" key="8">
    <source>
        <dbReference type="RuleBase" id="RU004327"/>
    </source>
</evidence>
<dbReference type="InterPro" id="IPR005844">
    <property type="entry name" value="A-D-PHexomutase_a/b/a-I"/>
</dbReference>
<gene>
    <name evidence="6" type="primary">glmM</name>
    <name evidence="14" type="ORF">IHE55_11380</name>
</gene>
<dbReference type="PROSITE" id="PS00710">
    <property type="entry name" value="PGM_PMM"/>
    <property type="match status" value="1"/>
</dbReference>
<dbReference type="GO" id="GO:0008966">
    <property type="term" value="F:phosphoglucosamine mutase activity"/>
    <property type="evidence" value="ECO:0007669"/>
    <property type="project" value="UniProtKB-EC"/>
</dbReference>
<comment type="cofactor">
    <cofactor evidence="6">
        <name>Mg(2+)</name>
        <dbReference type="ChEBI" id="CHEBI:18420"/>
    </cofactor>
    <text evidence="6">Binds 1 Mg(2+) ion per subunit.</text>
</comment>
<dbReference type="PANTHER" id="PTHR42946:SF1">
    <property type="entry name" value="PHOSPHOGLUCOMUTASE (ALPHA-D-GLUCOSE-1,6-BISPHOSPHATE-DEPENDENT)"/>
    <property type="match status" value="1"/>
</dbReference>
<dbReference type="PRINTS" id="PR00509">
    <property type="entry name" value="PGMPMM"/>
</dbReference>
<dbReference type="InterPro" id="IPR016066">
    <property type="entry name" value="A-D-PHexomutase_CS"/>
</dbReference>
<dbReference type="Pfam" id="PF02880">
    <property type="entry name" value="PGM_PMM_III"/>
    <property type="match status" value="1"/>
</dbReference>
<protein>
    <recommendedName>
        <fullName evidence="6 8">Phosphoglucosamine mutase</fullName>
        <ecNumber evidence="6 8">5.4.2.10</ecNumber>
    </recommendedName>
</protein>
<evidence type="ECO:0000256" key="4">
    <source>
        <dbReference type="ARBA" id="ARBA00022842"/>
    </source>
</evidence>